<evidence type="ECO:0000256" key="6">
    <source>
        <dbReference type="ARBA" id="ARBA00020092"/>
    </source>
</evidence>
<evidence type="ECO:0000256" key="4">
    <source>
        <dbReference type="ARBA" id="ARBA00011881"/>
    </source>
</evidence>
<dbReference type="PANTHER" id="PTHR21485">
    <property type="entry name" value="HAD SUPERFAMILY MEMBERS CMAS AND KDSC"/>
    <property type="match status" value="1"/>
</dbReference>
<name>A0ABN6WX96_9BACT</name>
<evidence type="ECO:0000256" key="3">
    <source>
        <dbReference type="ARBA" id="ARBA00005893"/>
    </source>
</evidence>
<proteinExistence type="inferred from homology"/>
<protein>
    <recommendedName>
        <fullName evidence="6">3-deoxy-D-manno-octulosonate 8-phosphate phosphatase KdsC</fullName>
        <ecNumber evidence="5">3.1.3.45</ecNumber>
    </recommendedName>
    <alternativeName>
        <fullName evidence="11">KDO 8-P phosphatase</fullName>
    </alternativeName>
</protein>
<dbReference type="CDD" id="cd01630">
    <property type="entry name" value="HAD_KDO-like"/>
    <property type="match status" value="1"/>
</dbReference>
<dbReference type="InterPro" id="IPR006549">
    <property type="entry name" value="HAD-SF_hydro_IIIA"/>
</dbReference>
<organism evidence="12 13">
    <name type="scientific">Hydrogenimonas cancrithermarum</name>
    <dbReference type="NCBI Taxonomy" id="2993563"/>
    <lineage>
        <taxon>Bacteria</taxon>
        <taxon>Pseudomonadati</taxon>
        <taxon>Campylobacterota</taxon>
        <taxon>Epsilonproteobacteria</taxon>
        <taxon>Campylobacterales</taxon>
        <taxon>Hydrogenimonadaceae</taxon>
        <taxon>Hydrogenimonas</taxon>
    </lineage>
</organism>
<evidence type="ECO:0000256" key="1">
    <source>
        <dbReference type="ARBA" id="ARBA00000898"/>
    </source>
</evidence>
<dbReference type="EMBL" id="AP027370">
    <property type="protein sequence ID" value="BDY13915.1"/>
    <property type="molecule type" value="Genomic_DNA"/>
</dbReference>
<dbReference type="InterPro" id="IPR010023">
    <property type="entry name" value="KdsC_fam"/>
</dbReference>
<evidence type="ECO:0000256" key="2">
    <source>
        <dbReference type="ARBA" id="ARBA00001946"/>
    </source>
</evidence>
<keyword evidence="13" id="KW-1185">Reference proteome</keyword>
<dbReference type="Proteomes" id="UP001321445">
    <property type="component" value="Chromosome"/>
</dbReference>
<dbReference type="InterPro" id="IPR023214">
    <property type="entry name" value="HAD_sf"/>
</dbReference>
<comment type="similarity">
    <text evidence="3">Belongs to the KdsC family.</text>
</comment>
<dbReference type="Pfam" id="PF08282">
    <property type="entry name" value="Hydrolase_3"/>
    <property type="match status" value="1"/>
</dbReference>
<evidence type="ECO:0000256" key="11">
    <source>
        <dbReference type="ARBA" id="ARBA00031051"/>
    </source>
</evidence>
<gene>
    <name evidence="12" type="ORF">HCR_22270</name>
</gene>
<evidence type="ECO:0000256" key="5">
    <source>
        <dbReference type="ARBA" id="ARBA00013066"/>
    </source>
</evidence>
<dbReference type="InterPro" id="IPR036412">
    <property type="entry name" value="HAD-like_sf"/>
</dbReference>
<dbReference type="NCBIfam" id="TIGR01662">
    <property type="entry name" value="HAD-SF-IIIA"/>
    <property type="match status" value="1"/>
</dbReference>
<dbReference type="PANTHER" id="PTHR21485:SF6">
    <property type="entry name" value="N-ACYLNEURAMINATE CYTIDYLYLTRANSFERASE-RELATED"/>
    <property type="match status" value="1"/>
</dbReference>
<evidence type="ECO:0000256" key="10">
    <source>
        <dbReference type="ARBA" id="ARBA00022985"/>
    </source>
</evidence>
<dbReference type="Gene3D" id="3.40.50.1000">
    <property type="entry name" value="HAD superfamily/HAD-like"/>
    <property type="match status" value="1"/>
</dbReference>
<dbReference type="PIRSF" id="PIRSF006118">
    <property type="entry name" value="KDO8-P_Ptase"/>
    <property type="match status" value="1"/>
</dbReference>
<dbReference type="SFLD" id="SFLDG01138">
    <property type="entry name" value="C1.6.2:_Deoxy-d-mannose-octulo"/>
    <property type="match status" value="1"/>
</dbReference>
<dbReference type="RefSeq" id="WP_286336855.1">
    <property type="nucleotide sequence ID" value="NZ_AP027370.1"/>
</dbReference>
<evidence type="ECO:0000256" key="8">
    <source>
        <dbReference type="ARBA" id="ARBA00022801"/>
    </source>
</evidence>
<accession>A0ABN6WX96</accession>
<evidence type="ECO:0000256" key="7">
    <source>
        <dbReference type="ARBA" id="ARBA00022723"/>
    </source>
</evidence>
<dbReference type="NCBIfam" id="TIGR01670">
    <property type="entry name" value="KdsC-phosphatas"/>
    <property type="match status" value="1"/>
</dbReference>
<comment type="catalytic activity">
    <reaction evidence="1">
        <text>3-deoxy-alpha-D-manno-2-octulosonate-8-phosphate + H2O = 3-deoxy-alpha-D-manno-oct-2-ulosonate + phosphate</text>
        <dbReference type="Rhea" id="RHEA:11500"/>
        <dbReference type="ChEBI" id="CHEBI:15377"/>
        <dbReference type="ChEBI" id="CHEBI:43474"/>
        <dbReference type="ChEBI" id="CHEBI:85985"/>
        <dbReference type="ChEBI" id="CHEBI:85986"/>
        <dbReference type="EC" id="3.1.3.45"/>
    </reaction>
</comment>
<evidence type="ECO:0000313" key="12">
    <source>
        <dbReference type="EMBL" id="BDY13915.1"/>
    </source>
</evidence>
<reference evidence="12 13" key="1">
    <citation type="submission" date="2023-03" db="EMBL/GenBank/DDBJ databases">
        <title>Description of Hydrogenimonas sp. ISO32.</title>
        <authorList>
            <person name="Mino S."/>
            <person name="Fukazawa S."/>
            <person name="Sawabe T."/>
        </authorList>
    </citation>
    <scope>NUCLEOTIDE SEQUENCE [LARGE SCALE GENOMIC DNA]</scope>
    <source>
        <strain evidence="12 13">ISO32</strain>
    </source>
</reference>
<keyword evidence="7" id="KW-0479">Metal-binding</keyword>
<dbReference type="InterPro" id="IPR050793">
    <property type="entry name" value="CMP-NeuNAc_synthase"/>
</dbReference>
<evidence type="ECO:0000313" key="13">
    <source>
        <dbReference type="Proteomes" id="UP001321445"/>
    </source>
</evidence>
<comment type="cofactor">
    <cofactor evidence="2">
        <name>Mg(2+)</name>
        <dbReference type="ChEBI" id="CHEBI:18420"/>
    </cofactor>
</comment>
<dbReference type="EC" id="3.1.3.45" evidence="5"/>
<evidence type="ECO:0000256" key="9">
    <source>
        <dbReference type="ARBA" id="ARBA00022842"/>
    </source>
</evidence>
<keyword evidence="10" id="KW-0448">Lipopolysaccharide biosynthesis</keyword>
<dbReference type="SFLD" id="SFLDS00003">
    <property type="entry name" value="Haloacid_Dehalogenase"/>
    <property type="match status" value="1"/>
</dbReference>
<keyword evidence="9" id="KW-0460">Magnesium</keyword>
<keyword evidence="8" id="KW-0378">Hydrolase</keyword>
<dbReference type="SUPFAM" id="SSF56784">
    <property type="entry name" value="HAD-like"/>
    <property type="match status" value="1"/>
</dbReference>
<dbReference type="SFLD" id="SFLDG01136">
    <property type="entry name" value="C1.6:_Phosphoserine_Phosphatas"/>
    <property type="match status" value="1"/>
</dbReference>
<comment type="subunit">
    <text evidence="4">Homotetramer.</text>
</comment>
<sequence>MIRLLVLDVDGCLTDGKIIYTDEGDEIKAFNVKDGFAIVNWMALGRHAAIITGRRSKIVERRAKELGIVHFYQGVKDKLAMLQELCDELGMTLDEVAVIGDDLNDYRMLEACGRSFVPADAMHHVTAIADVVLSQKGGDGAVREMIDLLIRQEGLEEEYLSRWT</sequence>